<protein>
    <submittedName>
        <fullName evidence="2">Uncharacterized protein</fullName>
    </submittedName>
</protein>
<proteinExistence type="predicted"/>
<feature type="region of interest" description="Disordered" evidence="1">
    <location>
        <begin position="391"/>
        <end position="421"/>
    </location>
</feature>
<dbReference type="Proteomes" id="UP000094501">
    <property type="component" value="Unassembled WGS sequence"/>
</dbReference>
<organism evidence="2 3">
    <name type="scientific">Methyloceanibacter methanicus</name>
    <dbReference type="NCBI Taxonomy" id="1774968"/>
    <lineage>
        <taxon>Bacteria</taxon>
        <taxon>Pseudomonadati</taxon>
        <taxon>Pseudomonadota</taxon>
        <taxon>Alphaproteobacteria</taxon>
        <taxon>Hyphomicrobiales</taxon>
        <taxon>Hyphomicrobiaceae</taxon>
        <taxon>Methyloceanibacter</taxon>
    </lineage>
</organism>
<dbReference type="RefSeq" id="WP_069438050.1">
    <property type="nucleotide sequence ID" value="NZ_LPWG01000013.1"/>
</dbReference>
<feature type="compositionally biased region" description="Basic and acidic residues" evidence="1">
    <location>
        <begin position="16"/>
        <end position="35"/>
    </location>
</feature>
<feature type="region of interest" description="Disordered" evidence="1">
    <location>
        <begin position="1"/>
        <end position="35"/>
    </location>
</feature>
<evidence type="ECO:0000313" key="2">
    <source>
        <dbReference type="EMBL" id="ODR98594.1"/>
    </source>
</evidence>
<dbReference type="STRING" id="1774968.AUC68_09315"/>
<reference evidence="2 3" key="1">
    <citation type="journal article" date="2016" name="Environ. Microbiol.">
        <title>New Methyloceanibacter diversity from North Sea sediments includes methanotroph containing solely the soluble methane monooxygenase.</title>
        <authorList>
            <person name="Vekeman B."/>
            <person name="Kerckhof F.M."/>
            <person name="Cremers G."/>
            <person name="de Vos P."/>
            <person name="Vandamme P."/>
            <person name="Boon N."/>
            <person name="Op den Camp H.J."/>
            <person name="Heylen K."/>
        </authorList>
    </citation>
    <scope>NUCLEOTIDE SEQUENCE [LARGE SCALE GENOMIC DNA]</scope>
    <source>
        <strain evidence="2 3">R-67174</strain>
    </source>
</reference>
<feature type="compositionally biased region" description="Basic and acidic residues" evidence="1">
    <location>
        <begin position="397"/>
        <end position="411"/>
    </location>
</feature>
<gene>
    <name evidence="2" type="ORF">AUC68_09315</name>
</gene>
<evidence type="ECO:0000313" key="3">
    <source>
        <dbReference type="Proteomes" id="UP000094501"/>
    </source>
</evidence>
<evidence type="ECO:0000256" key="1">
    <source>
        <dbReference type="SAM" id="MobiDB-lite"/>
    </source>
</evidence>
<accession>A0A1E3VYH7</accession>
<dbReference type="AlphaFoldDB" id="A0A1E3VYH7"/>
<sequence>MVTIGRGSGASTSHQVSEDAPRRDLPRRQEAGRRNEIQIASETAKKLGDDSFIIPLRLEPFEAPFLAVQHQWIDFRDGWGSGLAELLDTLDTIGGLFKTDGLNAESMARWLAAQSSKTAMLDSTPEVLVSSWLPIVQLPITVRYFSFLGSASEEQIAASTRNFTVSHYPYARGFFGFGGTKDYAGTPGAATPRLTHEIPLDDFLERGFHDFNIQSREAKNVVSVLIRTAFEKLLQQKGLATYSYSGHSLAFWVHSGIAPGTQPITFDWNNGWKGRRNLAGQITRGGGKKIHWHYGVSPYVRLGDEPYIQLTPRLIFSDNGREPITSAAKMHSLRRSVPKSWRNDRWRDLVLSFLFWLSDGKTQIEIPLGENRTLRLGAMPITMQVPASITSANDTADQTHLEEDDPVFRSEPDDESPDDEK</sequence>
<dbReference type="EMBL" id="LPWG01000013">
    <property type="protein sequence ID" value="ODR98594.1"/>
    <property type="molecule type" value="Genomic_DNA"/>
</dbReference>
<comment type="caution">
    <text evidence="2">The sequence shown here is derived from an EMBL/GenBank/DDBJ whole genome shotgun (WGS) entry which is preliminary data.</text>
</comment>
<dbReference type="OrthoDB" id="9806903at2"/>
<keyword evidence="3" id="KW-1185">Reference proteome</keyword>
<name>A0A1E3VYH7_9HYPH</name>
<feature type="compositionally biased region" description="Acidic residues" evidence="1">
    <location>
        <begin position="412"/>
        <end position="421"/>
    </location>
</feature>